<protein>
    <submittedName>
        <fullName evidence="9">YeeE/YedE family protein</fullName>
    </submittedName>
</protein>
<dbReference type="AlphaFoldDB" id="A0A2K8QGU6"/>
<dbReference type="KEGG" id="dfn:CVE23_01045"/>
<keyword evidence="2" id="KW-0813">Transport</keyword>
<evidence type="ECO:0000256" key="6">
    <source>
        <dbReference type="ARBA" id="ARBA00022989"/>
    </source>
</evidence>
<dbReference type="PANTHER" id="PTHR30574">
    <property type="entry name" value="INNER MEMBRANE PROTEIN YEDE"/>
    <property type="match status" value="1"/>
</dbReference>
<keyword evidence="6" id="KW-1133">Transmembrane helix</keyword>
<dbReference type="RefSeq" id="WP_038920535.1">
    <property type="nucleotide sequence ID" value="NZ_BMJF01000014.1"/>
</dbReference>
<keyword evidence="4" id="KW-0997">Cell inner membrane</keyword>
<evidence type="ECO:0000256" key="5">
    <source>
        <dbReference type="ARBA" id="ARBA00022692"/>
    </source>
</evidence>
<evidence type="ECO:0000256" key="7">
    <source>
        <dbReference type="ARBA" id="ARBA00023136"/>
    </source>
</evidence>
<reference evidence="10" key="1">
    <citation type="journal article" date="2018" name="Genome Announc.">
        <title>Complete genome sequence of a Dickeya fangzhongdai type strain causing bleeding canker of pear tree trunks.</title>
        <authorList>
            <person name="Zhao Y."/>
            <person name="Tian Y."/>
            <person name="Li X."/>
            <person name="Hu B."/>
        </authorList>
    </citation>
    <scope>NUCLEOTIDE SEQUENCE [LARGE SCALE GENOMIC DNA]</scope>
    <source>
        <strain evidence="10">DSM 101947</strain>
    </source>
</reference>
<keyword evidence="7" id="KW-0472">Membrane</keyword>
<evidence type="ECO:0000256" key="8">
    <source>
        <dbReference type="ARBA" id="ARBA00035655"/>
    </source>
</evidence>
<gene>
    <name evidence="9" type="ORF">CVE23_01045</name>
</gene>
<proteinExistence type="inferred from homology"/>
<dbReference type="PANTHER" id="PTHR30574:SF1">
    <property type="entry name" value="SULPHUR TRANSPORT DOMAIN-CONTAINING PROTEIN"/>
    <property type="match status" value="1"/>
</dbReference>
<comment type="subcellular location">
    <subcellularLocation>
        <location evidence="1">Cell inner membrane</location>
        <topology evidence="1">Multi-pass membrane protein</topology>
    </subcellularLocation>
</comment>
<dbReference type="InterPro" id="IPR007272">
    <property type="entry name" value="Sulf_transp_TsuA/YedE"/>
</dbReference>
<sequence>MTIDMQAFTPLMSLTGGMVIGVAVVMLALFCGRIAGISGILGSLLSRTWQDKGWRLAFVLGMLAAPWLYQLAAPLPESAIATPMPWLVASGLLVGFGTRYGAGCTSGHSVCGLSRFSLRSLVATLTFMGAAFVTVWALGAFR</sequence>
<keyword evidence="3" id="KW-1003">Cell membrane</keyword>
<dbReference type="EMBL" id="CP025003">
    <property type="protein sequence ID" value="ATZ92691.1"/>
    <property type="molecule type" value="Genomic_DNA"/>
</dbReference>
<accession>A0A2K8QGU6</accession>
<evidence type="ECO:0000313" key="9">
    <source>
        <dbReference type="EMBL" id="ATZ92691.1"/>
    </source>
</evidence>
<evidence type="ECO:0000256" key="4">
    <source>
        <dbReference type="ARBA" id="ARBA00022519"/>
    </source>
</evidence>
<keyword evidence="5" id="KW-0812">Transmembrane</keyword>
<organism evidence="9 10">
    <name type="scientific">Dickeya fangzhongdai</name>
    <dbReference type="NCBI Taxonomy" id="1778540"/>
    <lineage>
        <taxon>Bacteria</taxon>
        <taxon>Pseudomonadati</taxon>
        <taxon>Pseudomonadota</taxon>
        <taxon>Gammaproteobacteria</taxon>
        <taxon>Enterobacterales</taxon>
        <taxon>Pectobacteriaceae</taxon>
        <taxon>Dickeya</taxon>
    </lineage>
</organism>
<dbReference type="Pfam" id="PF04143">
    <property type="entry name" value="Sulf_transp"/>
    <property type="match status" value="1"/>
</dbReference>
<dbReference type="GeneID" id="66562928"/>
<name>A0A2K8QGU6_9GAMM</name>
<evidence type="ECO:0000256" key="2">
    <source>
        <dbReference type="ARBA" id="ARBA00022448"/>
    </source>
</evidence>
<dbReference type="GO" id="GO:0005886">
    <property type="term" value="C:plasma membrane"/>
    <property type="evidence" value="ECO:0007669"/>
    <property type="project" value="UniProtKB-SubCell"/>
</dbReference>
<keyword evidence="10" id="KW-1185">Reference proteome</keyword>
<evidence type="ECO:0000256" key="3">
    <source>
        <dbReference type="ARBA" id="ARBA00022475"/>
    </source>
</evidence>
<dbReference type="Proteomes" id="UP000231901">
    <property type="component" value="Chromosome"/>
</dbReference>
<comment type="similarity">
    <text evidence="8">Belongs to the TsuA/YedE (TC 9.B.102) family.</text>
</comment>
<evidence type="ECO:0000256" key="1">
    <source>
        <dbReference type="ARBA" id="ARBA00004429"/>
    </source>
</evidence>
<evidence type="ECO:0000313" key="10">
    <source>
        <dbReference type="Proteomes" id="UP000231901"/>
    </source>
</evidence>